<feature type="compositionally biased region" description="Basic and acidic residues" evidence="7">
    <location>
        <begin position="459"/>
        <end position="475"/>
    </location>
</feature>
<evidence type="ECO:0000256" key="6">
    <source>
        <dbReference type="RuleBase" id="RU000411"/>
    </source>
</evidence>
<dbReference type="EMBL" id="QXTE01000002">
    <property type="protein sequence ID" value="TFK16004.1"/>
    <property type="molecule type" value="Genomic_DNA"/>
</dbReference>
<evidence type="ECO:0000256" key="4">
    <source>
        <dbReference type="ARBA" id="ARBA00022900"/>
    </source>
</evidence>
<dbReference type="OrthoDB" id="671595at2759"/>
<dbReference type="Pfam" id="PF00079">
    <property type="entry name" value="Serpin"/>
    <property type="match status" value="2"/>
</dbReference>
<dbReference type="FunFam" id="2.10.310.10:FF:000001">
    <property type="entry name" value="Serpin family A member 1"/>
    <property type="match status" value="2"/>
</dbReference>
<feature type="domain" description="Serpin" evidence="9">
    <location>
        <begin position="499"/>
        <end position="855"/>
    </location>
</feature>
<dbReference type="Gene3D" id="2.30.39.10">
    <property type="entry name" value="Alpha-1-antitrypsin, domain 1"/>
    <property type="match status" value="2"/>
</dbReference>
<keyword evidence="11" id="KW-1185">Reference proteome</keyword>
<protein>
    <submittedName>
        <fullName evidence="10">Endonuclease 8-like 3</fullName>
    </submittedName>
</protein>
<evidence type="ECO:0000313" key="10">
    <source>
        <dbReference type="EMBL" id="TFK16004.1"/>
    </source>
</evidence>
<dbReference type="InterPro" id="IPR036186">
    <property type="entry name" value="Serpin_sf"/>
</dbReference>
<dbReference type="Gene3D" id="2.10.310.10">
    <property type="entry name" value="Serpins superfamily"/>
    <property type="match status" value="2"/>
</dbReference>
<evidence type="ECO:0000256" key="7">
    <source>
        <dbReference type="SAM" id="MobiDB-lite"/>
    </source>
</evidence>
<dbReference type="FunFam" id="2.30.39.10:FF:000002">
    <property type="entry name" value="Serpin family D member 1"/>
    <property type="match status" value="1"/>
</dbReference>
<dbReference type="AlphaFoldDB" id="A0A4D9FFE2"/>
<dbReference type="GO" id="GO:0004519">
    <property type="term" value="F:endonuclease activity"/>
    <property type="evidence" value="ECO:0007669"/>
    <property type="project" value="UniProtKB-KW"/>
</dbReference>
<evidence type="ECO:0000256" key="2">
    <source>
        <dbReference type="ARBA" id="ARBA00022690"/>
    </source>
</evidence>
<dbReference type="FunFam" id="3.30.497.10:FF:000001">
    <property type="entry name" value="Serine protease inhibitor"/>
    <property type="match status" value="2"/>
</dbReference>
<feature type="region of interest" description="Disordered" evidence="7">
    <location>
        <begin position="459"/>
        <end position="487"/>
    </location>
</feature>
<organism evidence="10 11">
    <name type="scientific">Platysternon megacephalum</name>
    <name type="common">big-headed turtle</name>
    <dbReference type="NCBI Taxonomy" id="55544"/>
    <lineage>
        <taxon>Eukaryota</taxon>
        <taxon>Metazoa</taxon>
        <taxon>Chordata</taxon>
        <taxon>Craniata</taxon>
        <taxon>Vertebrata</taxon>
        <taxon>Euteleostomi</taxon>
        <taxon>Archelosauria</taxon>
        <taxon>Testudinata</taxon>
        <taxon>Testudines</taxon>
        <taxon>Cryptodira</taxon>
        <taxon>Durocryptodira</taxon>
        <taxon>Testudinoidea</taxon>
        <taxon>Platysternidae</taxon>
        <taxon>Platysternon</taxon>
    </lineage>
</organism>
<keyword evidence="4" id="KW-0722">Serine protease inhibitor</keyword>
<feature type="domain" description="Serpin" evidence="9">
    <location>
        <begin position="68"/>
        <end position="428"/>
    </location>
</feature>
<reference evidence="10 11" key="2">
    <citation type="submission" date="2019-04" db="EMBL/GenBank/DDBJ databases">
        <title>The genome sequence of big-headed turtle.</title>
        <authorList>
            <person name="Gong S."/>
        </authorList>
    </citation>
    <scope>NUCLEOTIDE SEQUENCE [LARGE SCALE GENOMIC DNA]</scope>
    <source>
        <strain evidence="10">DO16091913</strain>
        <tissue evidence="10">Muscle</tissue>
    </source>
</reference>
<dbReference type="InterPro" id="IPR023796">
    <property type="entry name" value="Serpin_dom"/>
</dbReference>
<dbReference type="STRING" id="55544.A0A4D9FFE2"/>
<accession>A0A4D9FFE2</accession>
<dbReference type="PROSITE" id="PS00284">
    <property type="entry name" value="SERPIN"/>
    <property type="match status" value="2"/>
</dbReference>
<evidence type="ECO:0000313" key="11">
    <source>
        <dbReference type="Proteomes" id="UP000297703"/>
    </source>
</evidence>
<dbReference type="InterPro" id="IPR042185">
    <property type="entry name" value="Serpin_sf_2"/>
</dbReference>
<evidence type="ECO:0000256" key="1">
    <source>
        <dbReference type="ARBA" id="ARBA00009500"/>
    </source>
</evidence>
<feature type="chain" id="PRO_5020031968" evidence="8">
    <location>
        <begin position="21"/>
        <end position="858"/>
    </location>
</feature>
<dbReference type="InterPro" id="IPR042178">
    <property type="entry name" value="Serpin_sf_1"/>
</dbReference>
<keyword evidence="5" id="KW-0325">Glycoprotein</keyword>
<evidence type="ECO:0000256" key="3">
    <source>
        <dbReference type="ARBA" id="ARBA00022729"/>
    </source>
</evidence>
<dbReference type="FunFam" id="2.30.39.10:FF:000003">
    <property type="entry name" value="alpha-1-antitrypsin isoform X1"/>
    <property type="match status" value="1"/>
</dbReference>
<keyword evidence="10" id="KW-0540">Nuclease</keyword>
<comment type="caution">
    <text evidence="10">The sequence shown here is derived from an EMBL/GenBank/DDBJ whole genome shotgun (WGS) entry which is preliminary data.</text>
</comment>
<dbReference type="InterPro" id="IPR023795">
    <property type="entry name" value="Serpin_CS"/>
</dbReference>
<dbReference type="InterPro" id="IPR000215">
    <property type="entry name" value="Serpin_fam"/>
</dbReference>
<dbReference type="Gene3D" id="3.30.497.10">
    <property type="entry name" value="Antithrombin, subunit I, domain 2"/>
    <property type="match status" value="2"/>
</dbReference>
<reference evidence="10 11" key="1">
    <citation type="submission" date="2019-04" db="EMBL/GenBank/DDBJ databases">
        <title>Draft genome of the big-headed turtle Platysternon megacephalum.</title>
        <authorList>
            <person name="Gong S."/>
        </authorList>
    </citation>
    <scope>NUCLEOTIDE SEQUENCE [LARGE SCALE GENOMIC DNA]</scope>
    <source>
        <strain evidence="10">DO16091913</strain>
        <tissue evidence="10">Muscle</tissue>
    </source>
</reference>
<sequence length="858" mass="97711">MKLTLSVCLLLTGLQAISHCHHPPDHRNDWGGHKDASTREHNCPVEGVYPCESKAYFKLAPSNIDFAFRFYKQVISEAADKNIFFSPISISTAFSMLALGAKSATLNQIHKGLTFDLNKTQEKELHEGFCHLICALNRPDREIQLNMGNALFLGERLKPLKKFLEDVKNFYKSEVFSSDFNNSTNAVKQINNYIEKKTHGKIVDLVQDLDPLTVMILINYIFFKAHWEKPFNSFYTKEEDFFVDGKTSVKVNMMYRKGSYKHHYDKELSCWLVQIPYSGNAVALFILPDEEKMKEVEKALLKKTLSKWKKAFKERTIYLHIPKFSISGTYDIKEVFQKMGVIDVFTDQADLSGITGKSELKVSKVIHKAVLNVHENGTEAAGVTVMEMSWRSGQIFAPPRIKFNRPFLVMIFDRHTRSILFLGKIIHPKLFQRKMKPTLYLCLLLVGLLAVVHCHHDPDHHDDHDDTKPQEHHPSVEGNPKSKTPACSKIAPSNADFAFRFYKQVTSDAVEKNIFFSPLSISTALAMVALGAKSTTLTQILEGLAFNLTEIEEKEIHEGFRDLIHWLNRPDSEVQLNLGNALFVDEKLILLQKFLEGVKSLYEAEAFHSNFQNSPEAEKQINDYIEKKTHGKIANLVQGLDPLTLMVLVNYVYFKAYWENPFRDSLTHEADFFVDGKTSVKVNMMTRDGGYNSHYDKELSCQLVEIPYNGNATALFILPDEGKMKQVEDALLKETVSKWVKSLKKRRIQLYIPKFSILGSYDVKEIFKRLGVIDVFEDNADLSGITENPKLKVSKAVHKALLNVHENGTEAAAVTVIEMVPTSLPPVIQFNKPFLMMIIDRSTDSLLFLGKIVNPTEK</sequence>
<keyword evidence="3 8" id="KW-0732">Signal</keyword>
<keyword evidence="10" id="KW-0378">Hydrolase</keyword>
<dbReference type="GO" id="GO:0005615">
    <property type="term" value="C:extracellular space"/>
    <property type="evidence" value="ECO:0007669"/>
    <property type="project" value="InterPro"/>
</dbReference>
<evidence type="ECO:0000256" key="8">
    <source>
        <dbReference type="SAM" id="SignalP"/>
    </source>
</evidence>
<dbReference type="CDD" id="cd19548">
    <property type="entry name" value="serpinA_A1AT-like"/>
    <property type="match status" value="2"/>
</dbReference>
<dbReference type="PANTHER" id="PTHR11461">
    <property type="entry name" value="SERINE PROTEASE INHIBITOR, SERPIN"/>
    <property type="match status" value="1"/>
</dbReference>
<gene>
    <name evidence="10" type="ORF">DR999_PMT00416</name>
</gene>
<keyword evidence="10" id="KW-0255">Endonuclease</keyword>
<keyword evidence="2" id="KW-0646">Protease inhibitor</keyword>
<dbReference type="GO" id="GO:0004867">
    <property type="term" value="F:serine-type endopeptidase inhibitor activity"/>
    <property type="evidence" value="ECO:0007669"/>
    <property type="project" value="UniProtKB-KW"/>
</dbReference>
<evidence type="ECO:0000259" key="9">
    <source>
        <dbReference type="SMART" id="SM00093"/>
    </source>
</evidence>
<name>A0A4D9FFE2_9SAUR</name>
<feature type="signal peptide" evidence="8">
    <location>
        <begin position="1"/>
        <end position="20"/>
    </location>
</feature>
<proteinExistence type="inferred from homology"/>
<dbReference type="PANTHER" id="PTHR11461:SF165">
    <property type="entry name" value="ALPHA-1-ANTITRYPSIN"/>
    <property type="match status" value="1"/>
</dbReference>
<dbReference type="Proteomes" id="UP000297703">
    <property type="component" value="Unassembled WGS sequence"/>
</dbReference>
<dbReference type="SUPFAM" id="SSF56574">
    <property type="entry name" value="Serpins"/>
    <property type="match status" value="2"/>
</dbReference>
<dbReference type="SMART" id="SM00093">
    <property type="entry name" value="SERPIN"/>
    <property type="match status" value="2"/>
</dbReference>
<comment type="similarity">
    <text evidence="1 6">Belongs to the serpin family.</text>
</comment>
<evidence type="ECO:0000256" key="5">
    <source>
        <dbReference type="ARBA" id="ARBA00023180"/>
    </source>
</evidence>